<organism evidence="2 3">
    <name type="scientific">Solirubrobacter ginsenosidimutans</name>
    <dbReference type="NCBI Taxonomy" id="490573"/>
    <lineage>
        <taxon>Bacteria</taxon>
        <taxon>Bacillati</taxon>
        <taxon>Actinomycetota</taxon>
        <taxon>Thermoleophilia</taxon>
        <taxon>Solirubrobacterales</taxon>
        <taxon>Solirubrobacteraceae</taxon>
        <taxon>Solirubrobacter</taxon>
    </lineage>
</organism>
<feature type="signal peptide" evidence="1">
    <location>
        <begin position="1"/>
        <end position="21"/>
    </location>
</feature>
<keyword evidence="3" id="KW-1185">Reference proteome</keyword>
<evidence type="ECO:0000313" key="3">
    <source>
        <dbReference type="Proteomes" id="UP001149140"/>
    </source>
</evidence>
<reference evidence="2" key="1">
    <citation type="submission" date="2022-10" db="EMBL/GenBank/DDBJ databases">
        <title>The WGS of Solirubrobacter ginsenosidimutans DSM 21036.</title>
        <authorList>
            <person name="Jiang Z."/>
        </authorList>
    </citation>
    <scope>NUCLEOTIDE SEQUENCE</scope>
    <source>
        <strain evidence="2">DSM 21036</strain>
    </source>
</reference>
<evidence type="ECO:0008006" key="4">
    <source>
        <dbReference type="Google" id="ProtNLM"/>
    </source>
</evidence>
<dbReference type="RefSeq" id="WP_270038984.1">
    <property type="nucleotide sequence ID" value="NZ_JAPDOD010000004.1"/>
</dbReference>
<dbReference type="Proteomes" id="UP001149140">
    <property type="component" value="Unassembled WGS sequence"/>
</dbReference>
<evidence type="ECO:0000313" key="2">
    <source>
        <dbReference type="EMBL" id="MDA0160217.1"/>
    </source>
</evidence>
<sequence length="371" mass="39787">MRFSVTVLALFALLAPQAAQAKSGTFAKRDALTHGVAGDERYVFVTEPGIGVAPNGARVVALDRFTGREVAALPAPEGGFKLPFTLRVPRTGHLVVLDSGGFPPVGPPVVYDYSYGAKHGFTAKLTRTVNFAGNPMGFAEDVDVLPNGEYVVSESIFGGLWIVGRDGAIRRGLVPDDGASALRKLGPCQDSGVARTVGDLPFAAPGGFLPGAGSLAVHGKTLYISSTCEGGIQELPIKVLLDSSKPAVERAEKIKTLTAKADGDLESLKGITFNRWDPKDDWIYAGDPFHLKLIRVNSRTGKREVLSDDSRRLDFTIAATFLPPVRHGAANPLITTSDQEYRWSPTNAALNGVDHFQLPFIMAEFYPKGRR</sequence>
<dbReference type="AlphaFoldDB" id="A0A9X3S0L4"/>
<evidence type="ECO:0000256" key="1">
    <source>
        <dbReference type="SAM" id="SignalP"/>
    </source>
</evidence>
<dbReference type="SUPFAM" id="SSF101898">
    <property type="entry name" value="NHL repeat"/>
    <property type="match status" value="1"/>
</dbReference>
<proteinExistence type="predicted"/>
<feature type="chain" id="PRO_5040743620" description="Esterase-like activity of phytase family protein" evidence="1">
    <location>
        <begin position="22"/>
        <end position="371"/>
    </location>
</feature>
<gene>
    <name evidence="2" type="ORF">OM076_08080</name>
</gene>
<keyword evidence="1" id="KW-0732">Signal</keyword>
<name>A0A9X3S0L4_9ACTN</name>
<dbReference type="EMBL" id="JAPDOD010000004">
    <property type="protein sequence ID" value="MDA0160217.1"/>
    <property type="molecule type" value="Genomic_DNA"/>
</dbReference>
<protein>
    <recommendedName>
        <fullName evidence="4">Esterase-like activity of phytase family protein</fullName>
    </recommendedName>
</protein>
<comment type="caution">
    <text evidence="2">The sequence shown here is derived from an EMBL/GenBank/DDBJ whole genome shotgun (WGS) entry which is preliminary data.</text>
</comment>
<accession>A0A9X3S0L4</accession>